<name>A0A0K2XEW9_9HELI</name>
<keyword evidence="5 8" id="KW-0560">Oxidoreductase</keyword>
<dbReference type="PANTHER" id="PTHR30426">
    <property type="entry name" value="4-HYDROXY-3-METHYLBUT-2-ENYL DIPHOSPHATE REDUCTASE"/>
    <property type="match status" value="1"/>
</dbReference>
<dbReference type="UniPathway" id="UPA00059">
    <property type="reaction ID" value="UER00105"/>
</dbReference>
<dbReference type="Gene3D" id="3.40.50.11270">
    <property type="match status" value="1"/>
</dbReference>
<feature type="binding site" evidence="5">
    <location>
        <position position="36"/>
    </location>
    <ligand>
        <name>isopentenyl diphosphate</name>
        <dbReference type="ChEBI" id="CHEBI:128769"/>
    </ligand>
</feature>
<protein>
    <recommendedName>
        <fullName evidence="5">4-hydroxy-3-methylbut-2-enyl diphosphate reductase</fullName>
        <shortName evidence="5">HMBPP reductase</shortName>
        <ecNumber evidence="5">1.17.7.4</ecNumber>
    </recommendedName>
</protein>
<keyword evidence="1 5" id="KW-0004">4Fe-4S</keyword>
<dbReference type="AlphaFoldDB" id="A0A0K2XEW9"/>
<dbReference type="GO" id="GO:0051539">
    <property type="term" value="F:4 iron, 4 sulfur cluster binding"/>
    <property type="evidence" value="ECO:0007669"/>
    <property type="project" value="UniProtKB-UniRule"/>
</dbReference>
<dbReference type="GO" id="GO:0051745">
    <property type="term" value="F:4-hydroxy-3-methylbut-2-enyl diphosphate reductase activity"/>
    <property type="evidence" value="ECO:0007669"/>
    <property type="project" value="UniProtKB-UniRule"/>
</dbReference>
<dbReference type="STRING" id="1578720.HAL011_14160"/>
<feature type="binding site" evidence="5">
    <location>
        <position position="258"/>
    </location>
    <ligand>
        <name>dimethylallyl diphosphate</name>
        <dbReference type="ChEBI" id="CHEBI:57623"/>
    </ligand>
</feature>
<evidence type="ECO:0000256" key="3">
    <source>
        <dbReference type="ARBA" id="ARBA00023004"/>
    </source>
</evidence>
<dbReference type="OrthoDB" id="9804068at2"/>
<keyword evidence="3 5" id="KW-0408">Iron</keyword>
<dbReference type="GO" id="GO:0046872">
    <property type="term" value="F:metal ion binding"/>
    <property type="evidence" value="ECO:0007669"/>
    <property type="project" value="UniProtKB-KW"/>
</dbReference>
<feature type="binding site" evidence="5">
    <location>
        <position position="186"/>
    </location>
    <ligand>
        <name>[4Fe-4S] cluster</name>
        <dbReference type="ChEBI" id="CHEBI:49883"/>
    </ligand>
</feature>
<organism evidence="8 10">
    <name type="scientific">Helicobacter ailurogastricus</name>
    <dbReference type="NCBI Taxonomy" id="1578720"/>
    <lineage>
        <taxon>Bacteria</taxon>
        <taxon>Pseudomonadati</taxon>
        <taxon>Campylobacterota</taxon>
        <taxon>Epsilonproteobacteria</taxon>
        <taxon>Campylobacterales</taxon>
        <taxon>Helicobacteraceae</taxon>
        <taxon>Helicobacter</taxon>
    </lineage>
</organism>
<feature type="binding site" evidence="5">
    <location>
        <position position="216"/>
    </location>
    <ligand>
        <name>dimethylallyl diphosphate</name>
        <dbReference type="ChEBI" id="CHEBI:57623"/>
    </ligand>
</feature>
<dbReference type="NCBIfam" id="NF002187">
    <property type="entry name" value="PRK01045.1-1"/>
    <property type="match status" value="1"/>
</dbReference>
<feature type="binding site" evidence="5">
    <location>
        <position position="36"/>
    </location>
    <ligand>
        <name>dimethylallyl diphosphate</name>
        <dbReference type="ChEBI" id="CHEBI:57623"/>
    </ligand>
</feature>
<feature type="binding site" evidence="5">
    <location>
        <position position="215"/>
    </location>
    <ligand>
        <name>dimethylallyl diphosphate</name>
        <dbReference type="ChEBI" id="CHEBI:57623"/>
    </ligand>
</feature>
<dbReference type="GO" id="GO:0019288">
    <property type="term" value="P:isopentenyl diphosphate biosynthetic process, methylerythritol 4-phosphate pathway"/>
    <property type="evidence" value="ECO:0007669"/>
    <property type="project" value="UniProtKB-UniRule"/>
</dbReference>
<reference evidence="9" key="2">
    <citation type="submission" date="2014-12" db="EMBL/GenBank/DDBJ databases">
        <authorList>
            <person name="Smet A."/>
        </authorList>
    </citation>
    <scope>NUCLEOTIDE SEQUENCE [LARGE SCALE GENOMIC DNA]</scope>
</reference>
<dbReference type="NCBIfam" id="TIGR00216">
    <property type="entry name" value="ispH_lytB"/>
    <property type="match status" value="1"/>
</dbReference>
<dbReference type="EMBL" id="CDML01000048">
    <property type="protein sequence ID" value="CRF41608.1"/>
    <property type="molecule type" value="Genomic_DNA"/>
</dbReference>
<dbReference type="Proteomes" id="UP000038622">
    <property type="component" value="Unassembled WGS sequence"/>
</dbReference>
<dbReference type="EMBL" id="CDMH01000038">
    <property type="protein sequence ID" value="CRF42600.1"/>
    <property type="molecule type" value="Genomic_DNA"/>
</dbReference>
<dbReference type="UniPathway" id="UPA00056">
    <property type="reaction ID" value="UER00097"/>
</dbReference>
<feature type="binding site" evidence="5">
    <location>
        <position position="70"/>
    </location>
    <ligand>
        <name>isopentenyl diphosphate</name>
        <dbReference type="ChEBI" id="CHEBI:128769"/>
    </ligand>
</feature>
<feature type="binding site" evidence="5">
    <location>
        <position position="12"/>
    </location>
    <ligand>
        <name>[4Fe-4S] cluster</name>
        <dbReference type="ChEBI" id="CHEBI:49883"/>
    </ligand>
</feature>
<evidence type="ECO:0000313" key="11">
    <source>
        <dbReference type="Proteomes" id="UP000045175"/>
    </source>
</evidence>
<dbReference type="EC" id="1.17.7.4" evidence="5"/>
<feature type="binding site" evidence="5">
    <location>
        <position position="120"/>
    </location>
    <ligand>
        <name>isopentenyl diphosphate</name>
        <dbReference type="ChEBI" id="CHEBI:128769"/>
    </ligand>
</feature>
<gene>
    <name evidence="5" type="primary">ispH</name>
    <name evidence="6" type="ORF">HAL011_14160</name>
    <name evidence="7" type="ORF">HAL013_07950</name>
    <name evidence="8" type="ORF">HAL09_06980</name>
</gene>
<feature type="binding site" evidence="5">
    <location>
        <position position="158"/>
    </location>
    <ligand>
        <name>(2E)-4-hydroxy-3-methylbut-2-enyl diphosphate</name>
        <dbReference type="ChEBI" id="CHEBI:128753"/>
    </ligand>
</feature>
<comment type="pathway">
    <text evidence="5">Isoprenoid biosynthesis; dimethylallyl diphosphate biosynthesis; dimethylallyl diphosphate from (2E)-4-hydroxy-3-methylbutenyl diphosphate: step 1/1.</text>
</comment>
<evidence type="ECO:0000313" key="7">
    <source>
        <dbReference type="EMBL" id="CRF42600.1"/>
    </source>
</evidence>
<keyword evidence="9" id="KW-1185">Reference proteome</keyword>
<evidence type="ECO:0000313" key="8">
    <source>
        <dbReference type="EMBL" id="CRF44128.1"/>
    </source>
</evidence>
<comment type="catalytic activity">
    <reaction evidence="5">
        <text>dimethylallyl diphosphate + 2 oxidized [2Fe-2S]-[ferredoxin] + H2O = (2E)-4-hydroxy-3-methylbut-2-enyl diphosphate + 2 reduced [2Fe-2S]-[ferredoxin] + 2 H(+)</text>
        <dbReference type="Rhea" id="RHEA:24825"/>
        <dbReference type="Rhea" id="RHEA-COMP:10000"/>
        <dbReference type="Rhea" id="RHEA-COMP:10001"/>
        <dbReference type="ChEBI" id="CHEBI:15377"/>
        <dbReference type="ChEBI" id="CHEBI:15378"/>
        <dbReference type="ChEBI" id="CHEBI:33737"/>
        <dbReference type="ChEBI" id="CHEBI:33738"/>
        <dbReference type="ChEBI" id="CHEBI:57623"/>
        <dbReference type="ChEBI" id="CHEBI:128753"/>
        <dbReference type="EC" id="1.17.7.4"/>
    </reaction>
</comment>
<evidence type="ECO:0000256" key="1">
    <source>
        <dbReference type="ARBA" id="ARBA00022485"/>
    </source>
</evidence>
<comment type="catalytic activity">
    <reaction evidence="5">
        <text>isopentenyl diphosphate + 2 oxidized [2Fe-2S]-[ferredoxin] + H2O = (2E)-4-hydroxy-3-methylbut-2-enyl diphosphate + 2 reduced [2Fe-2S]-[ferredoxin] + 2 H(+)</text>
        <dbReference type="Rhea" id="RHEA:24488"/>
        <dbReference type="Rhea" id="RHEA-COMP:10000"/>
        <dbReference type="Rhea" id="RHEA-COMP:10001"/>
        <dbReference type="ChEBI" id="CHEBI:15377"/>
        <dbReference type="ChEBI" id="CHEBI:15378"/>
        <dbReference type="ChEBI" id="CHEBI:33737"/>
        <dbReference type="ChEBI" id="CHEBI:33738"/>
        <dbReference type="ChEBI" id="CHEBI:128753"/>
        <dbReference type="ChEBI" id="CHEBI:128769"/>
        <dbReference type="EC" id="1.17.7.4"/>
    </reaction>
</comment>
<feature type="binding site" evidence="5">
    <location>
        <position position="216"/>
    </location>
    <ligand>
        <name>(2E)-4-hydroxy-3-methylbut-2-enyl diphosphate</name>
        <dbReference type="ChEBI" id="CHEBI:128753"/>
    </ligand>
</feature>
<feature type="binding site" evidence="5">
    <location>
        <position position="214"/>
    </location>
    <ligand>
        <name>dimethylallyl diphosphate</name>
        <dbReference type="ChEBI" id="CHEBI:57623"/>
    </ligand>
</feature>
<feature type="binding site" evidence="5">
    <location>
        <position position="70"/>
    </location>
    <ligand>
        <name>(2E)-4-hydroxy-3-methylbut-2-enyl diphosphate</name>
        <dbReference type="ChEBI" id="CHEBI:128753"/>
    </ligand>
</feature>
<dbReference type="GO" id="GO:0050992">
    <property type="term" value="P:dimethylallyl diphosphate biosynthetic process"/>
    <property type="evidence" value="ECO:0007669"/>
    <property type="project" value="UniProtKB-UniRule"/>
</dbReference>
<dbReference type="HAMAP" id="MF_00191">
    <property type="entry name" value="IspH"/>
    <property type="match status" value="1"/>
</dbReference>
<feature type="binding site" evidence="5">
    <location>
        <position position="92"/>
    </location>
    <ligand>
        <name>[4Fe-4S] cluster</name>
        <dbReference type="ChEBI" id="CHEBI:49883"/>
    </ligand>
</feature>
<dbReference type="InterPro" id="IPR003451">
    <property type="entry name" value="LytB/IspH"/>
</dbReference>
<evidence type="ECO:0000256" key="5">
    <source>
        <dbReference type="HAMAP-Rule" id="MF_00191"/>
    </source>
</evidence>
<dbReference type="Gene3D" id="3.40.1010.20">
    <property type="entry name" value="4-hydroxy-3-methylbut-2-enyl diphosphate reductase, catalytic domain"/>
    <property type="match status" value="2"/>
</dbReference>
<feature type="binding site" evidence="5">
    <location>
        <position position="216"/>
    </location>
    <ligand>
        <name>isopentenyl diphosphate</name>
        <dbReference type="ChEBI" id="CHEBI:128769"/>
    </ligand>
</feature>
<accession>A0A0K2XEW9</accession>
<comment type="similarity">
    <text evidence="5">Belongs to the IspH family.</text>
</comment>
<dbReference type="CDD" id="cd13944">
    <property type="entry name" value="lytB_ispH"/>
    <property type="match status" value="1"/>
</dbReference>
<dbReference type="Proteomes" id="UP000045175">
    <property type="component" value="Unassembled WGS sequence"/>
</dbReference>
<evidence type="ECO:0000313" key="6">
    <source>
        <dbReference type="EMBL" id="CRF41608.1"/>
    </source>
</evidence>
<reference evidence="10 11" key="3">
    <citation type="submission" date="2014-12" db="EMBL/GenBank/DDBJ databases">
        <authorList>
            <person name="Jaenicke S."/>
        </authorList>
    </citation>
    <scope>NUCLEOTIDE SEQUENCE [LARGE SCALE GENOMIC DNA]</scope>
</reference>
<feature type="binding site" evidence="5">
    <location>
        <position position="258"/>
    </location>
    <ligand>
        <name>isopentenyl diphosphate</name>
        <dbReference type="ChEBI" id="CHEBI:128769"/>
    </ligand>
</feature>
<feature type="binding site" evidence="5">
    <location>
        <position position="215"/>
    </location>
    <ligand>
        <name>(2E)-4-hydroxy-3-methylbut-2-enyl diphosphate</name>
        <dbReference type="ChEBI" id="CHEBI:128753"/>
    </ligand>
</feature>
<keyword evidence="5" id="KW-0414">Isoprene biosynthesis</keyword>
<feature type="binding site" evidence="5">
    <location>
        <position position="36"/>
    </location>
    <ligand>
        <name>(2E)-4-hydroxy-3-methylbut-2-enyl diphosphate</name>
        <dbReference type="ChEBI" id="CHEBI:128753"/>
    </ligand>
</feature>
<feature type="binding site" evidence="5">
    <location>
        <position position="214"/>
    </location>
    <ligand>
        <name>(2E)-4-hydroxy-3-methylbut-2-enyl diphosphate</name>
        <dbReference type="ChEBI" id="CHEBI:128753"/>
    </ligand>
</feature>
<reference evidence="8" key="1">
    <citation type="submission" date="2014-12" db="EMBL/GenBank/DDBJ databases">
        <title>Whole genome sequences of four Staphylococcus schleiferi canine isolates.</title>
        <authorList>
            <person name="Misic A.M."/>
            <person name="Cain C."/>
            <person name="Morris D.O."/>
            <person name="Rankin S."/>
            <person name="Beiting D."/>
        </authorList>
    </citation>
    <scope>NUCLEOTIDE SEQUENCE</scope>
    <source>
        <strain evidence="6">ASB11</strain>
        <strain evidence="7">ASB13</strain>
        <strain evidence="8">ASB9</strain>
    </source>
</reference>
<proteinExistence type="inferred from homology"/>
<keyword evidence="2 5" id="KW-0479">Metal-binding</keyword>
<feature type="binding site" evidence="5">
    <location>
        <position position="258"/>
    </location>
    <ligand>
        <name>(2E)-4-hydroxy-3-methylbut-2-enyl diphosphate</name>
        <dbReference type="ChEBI" id="CHEBI:128753"/>
    </ligand>
</feature>
<feature type="binding site" evidence="5">
    <location>
        <position position="120"/>
    </location>
    <ligand>
        <name>(2E)-4-hydroxy-3-methylbut-2-enyl diphosphate</name>
        <dbReference type="ChEBI" id="CHEBI:128753"/>
    </ligand>
</feature>
<dbReference type="RefSeq" id="WP_053941222.1">
    <property type="nucleotide sequence ID" value="NZ_BSCV01000024.1"/>
</dbReference>
<dbReference type="Pfam" id="PF02401">
    <property type="entry name" value="LYTB"/>
    <property type="match status" value="1"/>
</dbReference>
<feature type="binding site" evidence="5">
    <location>
        <position position="214"/>
    </location>
    <ligand>
        <name>isopentenyl diphosphate</name>
        <dbReference type="ChEBI" id="CHEBI:128769"/>
    </ligand>
</feature>
<evidence type="ECO:0000313" key="9">
    <source>
        <dbReference type="Proteomes" id="UP000038622"/>
    </source>
</evidence>
<feature type="binding site" evidence="5">
    <location>
        <position position="215"/>
    </location>
    <ligand>
        <name>isopentenyl diphosphate</name>
        <dbReference type="ChEBI" id="CHEBI:128769"/>
    </ligand>
</feature>
<dbReference type="PANTHER" id="PTHR30426:SF0">
    <property type="entry name" value="4-HYDROXY-3-METHYLBUT-2-ENYL DIPHOSPHATE REDUCTASE"/>
    <property type="match status" value="1"/>
</dbReference>
<evidence type="ECO:0000313" key="10">
    <source>
        <dbReference type="Proteomes" id="UP000041394"/>
    </source>
</evidence>
<evidence type="ECO:0000256" key="2">
    <source>
        <dbReference type="ARBA" id="ARBA00022723"/>
    </source>
</evidence>
<feature type="active site" description="Proton donor" evidence="5">
    <location>
        <position position="122"/>
    </location>
</feature>
<keyword evidence="4 5" id="KW-0411">Iron-sulfur</keyword>
<comment type="function">
    <text evidence="5">Catalyzes the conversion of 1-hydroxy-2-methyl-2-(E)-butenyl 4-diphosphate (HMBPP) into a mixture of isopentenyl diphosphate (IPP) and dimethylallyl diphosphate (DMAPP). Acts in the terminal step of the DOXP/MEP pathway for isoprenoid precursor biosynthesis.</text>
</comment>
<dbReference type="GO" id="GO:0016114">
    <property type="term" value="P:terpenoid biosynthetic process"/>
    <property type="evidence" value="ECO:0007669"/>
    <property type="project" value="UniProtKB-UniRule"/>
</dbReference>
<comment type="cofactor">
    <cofactor evidence="5">
        <name>[4Fe-4S] cluster</name>
        <dbReference type="ChEBI" id="CHEBI:49883"/>
    </cofactor>
    <text evidence="5">Binds 1 [4Fe-4S] cluster per subunit.</text>
</comment>
<dbReference type="EMBL" id="CDMN01000028">
    <property type="protein sequence ID" value="CRF44128.1"/>
    <property type="molecule type" value="Genomic_DNA"/>
</dbReference>
<sequence length="274" mass="30770">MQVKMAKNYGFCFGVKRAIEIAQKNKNSLTLGSLIHNPKEIKRLEQDYNVRVQEEVERIEPHKSVIIRTHGIPKHDLALLKEKRAHIIDATCPYVIKPQQIVEKMSAKGYQIVIFGDANHPEVKGVISYSSTPPLIVNSLEELQNQSLSKRVALVSQTTKQTPRLLEIASFLIARCAEVRIFNTICNATFDNQEAVRELSQEVDIMVIVGGKTSSNTKQLFNIAKEFCTDSYLVEDFNDLEVSWFKGKALCGISAGASTPGWIIEGVRQKILEL</sequence>
<evidence type="ECO:0000256" key="4">
    <source>
        <dbReference type="ARBA" id="ARBA00023014"/>
    </source>
</evidence>
<feature type="binding site" evidence="5">
    <location>
        <position position="70"/>
    </location>
    <ligand>
        <name>dimethylallyl diphosphate</name>
        <dbReference type="ChEBI" id="CHEBI:57623"/>
    </ligand>
</feature>
<dbReference type="Proteomes" id="UP000041394">
    <property type="component" value="Unassembled WGS sequence"/>
</dbReference>
<comment type="pathway">
    <text evidence="5">Isoprenoid biosynthesis; isopentenyl diphosphate biosynthesis via DXP pathway; isopentenyl diphosphate from 1-deoxy-D-xylulose 5-phosphate: step 6/6.</text>
</comment>
<feature type="binding site" evidence="5">
    <location>
        <position position="120"/>
    </location>
    <ligand>
        <name>dimethylallyl diphosphate</name>
        <dbReference type="ChEBI" id="CHEBI:57623"/>
    </ligand>
</feature>